<keyword evidence="3" id="KW-0808">Transferase</keyword>
<dbReference type="NCBIfam" id="NF005447">
    <property type="entry name" value="PRK07036.1"/>
    <property type="match status" value="1"/>
</dbReference>
<dbReference type="Pfam" id="PF00202">
    <property type="entry name" value="Aminotran_3"/>
    <property type="match status" value="1"/>
</dbReference>
<dbReference type="GO" id="GO:0008483">
    <property type="term" value="F:transaminase activity"/>
    <property type="evidence" value="ECO:0007669"/>
    <property type="project" value="UniProtKB-KW"/>
</dbReference>
<proteinExistence type="inferred from homology"/>
<dbReference type="InterPro" id="IPR049704">
    <property type="entry name" value="Aminotrans_3_PPA_site"/>
</dbReference>
<evidence type="ECO:0000256" key="2">
    <source>
        <dbReference type="ARBA" id="ARBA00022576"/>
    </source>
</evidence>
<dbReference type="Gene3D" id="3.90.1150.10">
    <property type="entry name" value="Aspartate Aminotransferase, domain 1"/>
    <property type="match status" value="1"/>
</dbReference>
<dbReference type="FunFam" id="3.40.640.10:FF:000014">
    <property type="entry name" value="Adenosylmethionine-8-amino-7-oxononanoate aminotransferase, probable"/>
    <property type="match status" value="1"/>
</dbReference>
<evidence type="ECO:0000256" key="3">
    <source>
        <dbReference type="ARBA" id="ARBA00022679"/>
    </source>
</evidence>
<evidence type="ECO:0000256" key="4">
    <source>
        <dbReference type="ARBA" id="ARBA00022898"/>
    </source>
</evidence>
<accession>A0A381TDT9</accession>
<dbReference type="InterPro" id="IPR015421">
    <property type="entry name" value="PyrdxlP-dep_Trfase_major"/>
</dbReference>
<dbReference type="InterPro" id="IPR015424">
    <property type="entry name" value="PyrdxlP-dep_Trfase"/>
</dbReference>
<dbReference type="AlphaFoldDB" id="A0A381TDT9"/>
<dbReference type="Gene3D" id="3.40.640.10">
    <property type="entry name" value="Type I PLP-dependent aspartate aminotransferase-like (Major domain)"/>
    <property type="match status" value="1"/>
</dbReference>
<gene>
    <name evidence="5" type="ORF">METZ01_LOCUS66592</name>
</gene>
<dbReference type="EMBL" id="UINC01004358">
    <property type="protein sequence ID" value="SVA13738.1"/>
    <property type="molecule type" value="Genomic_DNA"/>
</dbReference>
<dbReference type="PIRSF" id="PIRSF000521">
    <property type="entry name" value="Transaminase_4ab_Lys_Orn"/>
    <property type="match status" value="1"/>
</dbReference>
<dbReference type="InterPro" id="IPR005814">
    <property type="entry name" value="Aminotrans_3"/>
</dbReference>
<organism evidence="5">
    <name type="scientific">marine metagenome</name>
    <dbReference type="NCBI Taxonomy" id="408172"/>
    <lineage>
        <taxon>unclassified sequences</taxon>
        <taxon>metagenomes</taxon>
        <taxon>ecological metagenomes</taxon>
    </lineage>
</organism>
<evidence type="ECO:0000313" key="5">
    <source>
        <dbReference type="EMBL" id="SVA13738.1"/>
    </source>
</evidence>
<dbReference type="PROSITE" id="PS00600">
    <property type="entry name" value="AA_TRANSFER_CLASS_3"/>
    <property type="match status" value="1"/>
</dbReference>
<sequence length="485" mass="52922">MSIEHEISVGSEADAEAAAHFDQYDTQDIWQKDKDHFIHPWTDFATFHENGSLVVAESEGAYIFDSDGHRYLDGIGGLWCVNAGYGRAEIGRAMAEQATKMTYYSSFGHHTTIPVAELSAKLASLAPGPLNHVIYGSGGSMANDTTVRLVHFYFNQLGMPDKKMVITRENGYHGSTYLAMSMTGIDYDHIGFDVIGEPLIQRVSGPDLYRRPDGTTPEEYTGLLLDEFRTKVEALGPENVAAFFAEPIMGAGGVLLPPPGYLPGMRDLCTEYRILFVSDEVVTAFGRLGHFFASEDVFGIVPDIINSAKGLTSAYAPLSATLISDEIYEVISVPQAEGSVFAHGFTYSGHPVCCAAALANIEIIQREDLCGHVRRVGPYFSERLATLSDLGIVGDVRGSHFMQCVENVADKETKELFDPSVHVGDRVADACEKRGLIVRPIAHLNVLSPPLVLSVEQIDWMVDVLREGIIEVQADLVAEGLWGPA</sequence>
<evidence type="ECO:0008006" key="6">
    <source>
        <dbReference type="Google" id="ProtNLM"/>
    </source>
</evidence>
<dbReference type="SUPFAM" id="SSF53383">
    <property type="entry name" value="PLP-dependent transferases"/>
    <property type="match status" value="1"/>
</dbReference>
<dbReference type="PANTHER" id="PTHR43094:SF1">
    <property type="entry name" value="AMINOTRANSFERASE CLASS-III"/>
    <property type="match status" value="1"/>
</dbReference>
<dbReference type="InterPro" id="IPR015422">
    <property type="entry name" value="PyrdxlP-dep_Trfase_small"/>
</dbReference>
<keyword evidence="2" id="KW-0032">Aminotransferase</keyword>
<keyword evidence="4" id="KW-0663">Pyridoxal phosphate</keyword>
<protein>
    <recommendedName>
        <fullName evidence="6">Aminotransferase</fullName>
    </recommendedName>
</protein>
<dbReference type="GO" id="GO:0030170">
    <property type="term" value="F:pyridoxal phosphate binding"/>
    <property type="evidence" value="ECO:0007669"/>
    <property type="project" value="InterPro"/>
</dbReference>
<evidence type="ECO:0000256" key="1">
    <source>
        <dbReference type="ARBA" id="ARBA00008954"/>
    </source>
</evidence>
<dbReference type="CDD" id="cd00610">
    <property type="entry name" value="OAT_like"/>
    <property type="match status" value="1"/>
</dbReference>
<comment type="similarity">
    <text evidence="1">Belongs to the class-III pyridoxal-phosphate-dependent aminotransferase family.</text>
</comment>
<dbReference type="PANTHER" id="PTHR43094">
    <property type="entry name" value="AMINOTRANSFERASE"/>
    <property type="match status" value="1"/>
</dbReference>
<name>A0A381TDT9_9ZZZZ</name>
<reference evidence="5" key="1">
    <citation type="submission" date="2018-05" db="EMBL/GenBank/DDBJ databases">
        <authorList>
            <person name="Lanie J.A."/>
            <person name="Ng W.-L."/>
            <person name="Kazmierczak K.M."/>
            <person name="Andrzejewski T.M."/>
            <person name="Davidsen T.M."/>
            <person name="Wayne K.J."/>
            <person name="Tettelin H."/>
            <person name="Glass J.I."/>
            <person name="Rusch D."/>
            <person name="Podicherti R."/>
            <person name="Tsui H.-C.T."/>
            <person name="Winkler M.E."/>
        </authorList>
    </citation>
    <scope>NUCLEOTIDE SEQUENCE</scope>
</reference>